<keyword evidence="2" id="KW-1185">Reference proteome</keyword>
<name>M0E038_9EURY</name>
<sequence>MTLRTGSGTDTDTELYWGSGSPIWNNAGDTVILSNADGEHVLEVSYE</sequence>
<accession>M0E038</accession>
<organism evidence="1 2">
    <name type="scientific">Halorubrum tebenquichense DSM 14210</name>
    <dbReference type="NCBI Taxonomy" id="1227485"/>
    <lineage>
        <taxon>Archaea</taxon>
        <taxon>Methanobacteriati</taxon>
        <taxon>Methanobacteriota</taxon>
        <taxon>Stenosarchaea group</taxon>
        <taxon>Halobacteria</taxon>
        <taxon>Halobacteriales</taxon>
        <taxon>Haloferacaceae</taxon>
        <taxon>Halorubrum</taxon>
    </lineage>
</organism>
<comment type="caution">
    <text evidence="1">The sequence shown here is derived from an EMBL/GenBank/DDBJ whole genome shotgun (WGS) entry which is preliminary data.</text>
</comment>
<dbReference type="SUPFAM" id="SSF74853">
    <property type="entry name" value="Lamin A/C globular tail domain"/>
    <property type="match status" value="1"/>
</dbReference>
<evidence type="ECO:0000313" key="2">
    <source>
        <dbReference type="Proteomes" id="UP000011523"/>
    </source>
</evidence>
<evidence type="ECO:0000313" key="1">
    <source>
        <dbReference type="EMBL" id="ELZ40408.1"/>
    </source>
</evidence>
<dbReference type="PATRIC" id="fig|1227485.3.peg.341"/>
<dbReference type="AlphaFoldDB" id="M0E038"/>
<dbReference type="EMBL" id="AOJD01000019">
    <property type="protein sequence ID" value="ELZ40408.1"/>
    <property type="molecule type" value="Genomic_DNA"/>
</dbReference>
<dbReference type="InterPro" id="IPR036415">
    <property type="entry name" value="Lamin_tail_dom_sf"/>
</dbReference>
<dbReference type="Proteomes" id="UP000011523">
    <property type="component" value="Unassembled WGS sequence"/>
</dbReference>
<proteinExistence type="predicted"/>
<protein>
    <submittedName>
        <fullName evidence="1">Beta-lactamase</fullName>
    </submittedName>
</protein>
<reference evidence="1 2" key="1">
    <citation type="journal article" date="2014" name="PLoS Genet.">
        <title>Phylogenetically driven sequencing of extremely halophilic archaea reveals strategies for static and dynamic osmo-response.</title>
        <authorList>
            <person name="Becker E.A."/>
            <person name="Seitzer P.M."/>
            <person name="Tritt A."/>
            <person name="Larsen D."/>
            <person name="Krusor M."/>
            <person name="Yao A.I."/>
            <person name="Wu D."/>
            <person name="Madern D."/>
            <person name="Eisen J.A."/>
            <person name="Darling A.E."/>
            <person name="Facciotti M.T."/>
        </authorList>
    </citation>
    <scope>NUCLEOTIDE SEQUENCE [LARGE SCALE GENOMIC DNA]</scope>
    <source>
        <strain evidence="1 2">DSM 14210</strain>
    </source>
</reference>
<gene>
    <name evidence="1" type="ORF">C472_01828</name>
</gene>